<proteinExistence type="predicted"/>
<comment type="caution">
    <text evidence="1">The sequence shown here is derived from an EMBL/GenBank/DDBJ whole genome shotgun (WGS) entry which is preliminary data.</text>
</comment>
<name>A0AAJ0C0B5_9PEZI</name>
<keyword evidence="2" id="KW-1185">Reference proteome</keyword>
<dbReference type="AlphaFoldDB" id="A0AAJ0C0B5"/>
<dbReference type="Gene3D" id="3.30.559.30">
    <property type="entry name" value="Nonribosomal peptide synthetase, condensation domain"/>
    <property type="match status" value="1"/>
</dbReference>
<dbReference type="SUPFAM" id="SSF52777">
    <property type="entry name" value="CoA-dependent acyltransferases"/>
    <property type="match status" value="1"/>
</dbReference>
<accession>A0AAJ0C0B5</accession>
<evidence type="ECO:0000313" key="1">
    <source>
        <dbReference type="EMBL" id="KAK1767605.1"/>
    </source>
</evidence>
<reference evidence="1" key="1">
    <citation type="submission" date="2023-06" db="EMBL/GenBank/DDBJ databases">
        <title>Genome-scale phylogeny and comparative genomics of the fungal order Sordariales.</title>
        <authorList>
            <consortium name="Lawrence Berkeley National Laboratory"/>
            <person name="Hensen N."/>
            <person name="Bonometti L."/>
            <person name="Westerberg I."/>
            <person name="Brannstrom I.O."/>
            <person name="Guillou S."/>
            <person name="Cros-Aarteil S."/>
            <person name="Calhoun S."/>
            <person name="Haridas S."/>
            <person name="Kuo A."/>
            <person name="Mondo S."/>
            <person name="Pangilinan J."/>
            <person name="Riley R."/>
            <person name="Labutti K."/>
            <person name="Andreopoulos B."/>
            <person name="Lipzen A."/>
            <person name="Chen C."/>
            <person name="Yanf M."/>
            <person name="Daum C."/>
            <person name="Ng V."/>
            <person name="Clum A."/>
            <person name="Steindorff A."/>
            <person name="Ohm R."/>
            <person name="Martin F."/>
            <person name="Silar P."/>
            <person name="Natvig D."/>
            <person name="Lalanne C."/>
            <person name="Gautier V."/>
            <person name="Ament-Velasquez S.L."/>
            <person name="Kruys A."/>
            <person name="Hutchinson M.I."/>
            <person name="Powell A.J."/>
            <person name="Barry K."/>
            <person name="Miller A.N."/>
            <person name="Grigoriev I.V."/>
            <person name="Debuchy R."/>
            <person name="Gladieux P."/>
            <person name="Thoren M.H."/>
            <person name="Johannesson H."/>
        </authorList>
    </citation>
    <scope>NUCLEOTIDE SEQUENCE</scope>
    <source>
        <strain evidence="1">8032-3</strain>
    </source>
</reference>
<evidence type="ECO:0000313" key="2">
    <source>
        <dbReference type="Proteomes" id="UP001244011"/>
    </source>
</evidence>
<sequence>MQTVGLFLEPLPIRIAFCDSVGDQGGGAISTWPVSCSEYVGAVQSLAQRALSHAIPWRRLLGHLGIKPDELLPDHPLFDCVVSFHDMCSTEQSGSGAWNQLTVGPGVQPQLVWSEGSKFKLMVEFTAISEATLILRLEYDDSCYEGAAHIAAVRRMILRVLEAAITAGGGDERSFEDLREDMKREWQVEEASGFVTESSCGDEARFVAGTDGLFQASLANLGEEFSCSPRIS</sequence>
<protein>
    <submittedName>
        <fullName evidence="1">Nonribosomal peptide synthase</fullName>
    </submittedName>
</protein>
<organism evidence="1 2">
    <name type="scientific">Phialemonium atrogriseum</name>
    <dbReference type="NCBI Taxonomy" id="1093897"/>
    <lineage>
        <taxon>Eukaryota</taxon>
        <taxon>Fungi</taxon>
        <taxon>Dikarya</taxon>
        <taxon>Ascomycota</taxon>
        <taxon>Pezizomycotina</taxon>
        <taxon>Sordariomycetes</taxon>
        <taxon>Sordariomycetidae</taxon>
        <taxon>Cephalothecales</taxon>
        <taxon>Cephalothecaceae</taxon>
        <taxon>Phialemonium</taxon>
    </lineage>
</organism>
<dbReference type="Proteomes" id="UP001244011">
    <property type="component" value="Unassembled WGS sequence"/>
</dbReference>
<gene>
    <name evidence="1" type="ORF">QBC33DRAFT_472300</name>
</gene>
<dbReference type="GeneID" id="85308396"/>
<dbReference type="EMBL" id="MU839008">
    <property type="protein sequence ID" value="KAK1767605.1"/>
    <property type="molecule type" value="Genomic_DNA"/>
</dbReference>
<dbReference type="RefSeq" id="XP_060283818.1">
    <property type="nucleotide sequence ID" value="XM_060425209.1"/>
</dbReference>